<proteinExistence type="predicted"/>
<sequence length="62" mass="6216">MPTNTILASLPLTEPITPLSTLLTEAANAIEAPHKSPTAIIGPASPRDCSPSQPAASTASPP</sequence>
<dbReference type="EMBL" id="JBIRGH010000012">
    <property type="protein sequence ID" value="MFH8586863.1"/>
    <property type="molecule type" value="Genomic_DNA"/>
</dbReference>
<gene>
    <name evidence="2" type="ORF">ACH4GP_21085</name>
</gene>
<feature type="compositionally biased region" description="Low complexity" evidence="1">
    <location>
        <begin position="50"/>
        <end position="62"/>
    </location>
</feature>
<feature type="region of interest" description="Disordered" evidence="1">
    <location>
        <begin position="34"/>
        <end position="62"/>
    </location>
</feature>
<evidence type="ECO:0000313" key="2">
    <source>
        <dbReference type="EMBL" id="MFH8586863.1"/>
    </source>
</evidence>
<accession>A0ABW7RI72</accession>
<evidence type="ECO:0000313" key="3">
    <source>
        <dbReference type="Proteomes" id="UP001610990"/>
    </source>
</evidence>
<reference evidence="2 3" key="1">
    <citation type="submission" date="2024-10" db="EMBL/GenBank/DDBJ databases">
        <title>The Natural Products Discovery Center: Release of the First 8490 Sequenced Strains for Exploring Actinobacteria Biosynthetic Diversity.</title>
        <authorList>
            <person name="Kalkreuter E."/>
            <person name="Kautsar S.A."/>
            <person name="Yang D."/>
            <person name="Bader C.D."/>
            <person name="Teijaro C.N."/>
            <person name="Fluegel L."/>
            <person name="Davis C.M."/>
            <person name="Simpson J.R."/>
            <person name="Lauterbach L."/>
            <person name="Steele A.D."/>
            <person name="Gui C."/>
            <person name="Meng S."/>
            <person name="Li G."/>
            <person name="Viehrig K."/>
            <person name="Ye F."/>
            <person name="Su P."/>
            <person name="Kiefer A.F."/>
            <person name="Nichols A."/>
            <person name="Cepeda A.J."/>
            <person name="Yan W."/>
            <person name="Fan B."/>
            <person name="Jiang Y."/>
            <person name="Adhikari A."/>
            <person name="Zheng C.-J."/>
            <person name="Schuster L."/>
            <person name="Cowan T.M."/>
            <person name="Smanski M.J."/>
            <person name="Chevrette M.G."/>
            <person name="De Carvalho L.P.S."/>
            <person name="Shen B."/>
        </authorList>
    </citation>
    <scope>NUCLEOTIDE SEQUENCE [LARGE SCALE GENOMIC DNA]</scope>
    <source>
        <strain evidence="2 3">NPDC018013</strain>
    </source>
</reference>
<dbReference type="Proteomes" id="UP001610990">
    <property type="component" value="Unassembled WGS sequence"/>
</dbReference>
<organism evidence="2 3">
    <name type="scientific">Streptomyces celluloflavus</name>
    <dbReference type="NCBI Taxonomy" id="58344"/>
    <lineage>
        <taxon>Bacteria</taxon>
        <taxon>Bacillati</taxon>
        <taxon>Actinomycetota</taxon>
        <taxon>Actinomycetes</taxon>
        <taxon>Kitasatosporales</taxon>
        <taxon>Streptomycetaceae</taxon>
        <taxon>Streptomyces</taxon>
    </lineage>
</organism>
<comment type="caution">
    <text evidence="2">The sequence shown here is derived from an EMBL/GenBank/DDBJ whole genome shotgun (WGS) entry which is preliminary data.</text>
</comment>
<dbReference type="RefSeq" id="WP_143682144.1">
    <property type="nucleotide sequence ID" value="NZ_JBEZAY010000019.1"/>
</dbReference>
<protein>
    <submittedName>
        <fullName evidence="2">Uncharacterized protein</fullName>
    </submittedName>
</protein>
<evidence type="ECO:0000256" key="1">
    <source>
        <dbReference type="SAM" id="MobiDB-lite"/>
    </source>
</evidence>
<keyword evidence="3" id="KW-1185">Reference proteome</keyword>
<name>A0ABW7RI72_9ACTN</name>